<evidence type="ECO:0000256" key="3">
    <source>
        <dbReference type="PROSITE-ProRule" id="PRU00339"/>
    </source>
</evidence>
<dbReference type="RefSeq" id="WP_214430422.1">
    <property type="nucleotide sequence ID" value="NZ_CAWPUQ010000001.1"/>
</dbReference>
<dbReference type="PROSITE" id="PS50005">
    <property type="entry name" value="TPR"/>
    <property type="match status" value="4"/>
</dbReference>
<proteinExistence type="predicted"/>
<dbReference type="SUPFAM" id="SSF160246">
    <property type="entry name" value="EspE N-terminal domain-like"/>
    <property type="match status" value="1"/>
</dbReference>
<dbReference type="PANTHER" id="PTHR44943">
    <property type="entry name" value="CELLULOSE SYNTHASE OPERON PROTEIN C"/>
    <property type="match status" value="1"/>
</dbReference>
<dbReference type="InterPro" id="IPR013105">
    <property type="entry name" value="TPR_2"/>
</dbReference>
<evidence type="ECO:0000256" key="2">
    <source>
        <dbReference type="ARBA" id="ARBA00022803"/>
    </source>
</evidence>
<gene>
    <name evidence="5" type="ORF">I8752_00850</name>
</gene>
<feature type="repeat" description="TPR" evidence="3">
    <location>
        <begin position="555"/>
        <end position="588"/>
    </location>
</feature>
<keyword evidence="2 3" id="KW-0802">TPR repeat</keyword>
<name>A0A8J7I271_9NOST</name>
<dbReference type="Pfam" id="PF13414">
    <property type="entry name" value="TPR_11"/>
    <property type="match status" value="1"/>
</dbReference>
<dbReference type="Pfam" id="PF13432">
    <property type="entry name" value="TPR_16"/>
    <property type="match status" value="1"/>
</dbReference>
<feature type="repeat" description="TPR" evidence="3">
    <location>
        <begin position="407"/>
        <end position="440"/>
    </location>
</feature>
<feature type="repeat" description="TPR" evidence="3">
    <location>
        <begin position="476"/>
        <end position="509"/>
    </location>
</feature>
<dbReference type="SMART" id="SM00028">
    <property type="entry name" value="TPR"/>
    <property type="match status" value="7"/>
</dbReference>
<keyword evidence="4" id="KW-0812">Transmembrane</keyword>
<evidence type="ECO:0000313" key="6">
    <source>
        <dbReference type="Proteomes" id="UP000662314"/>
    </source>
</evidence>
<dbReference type="EMBL" id="JAECZA010000001">
    <property type="protein sequence ID" value="MBH8571596.1"/>
    <property type="molecule type" value="Genomic_DNA"/>
</dbReference>
<feature type="repeat" description="TPR" evidence="3">
    <location>
        <begin position="627"/>
        <end position="660"/>
    </location>
</feature>
<dbReference type="AlphaFoldDB" id="A0A8J7I271"/>
<dbReference type="InterPro" id="IPR011990">
    <property type="entry name" value="TPR-like_helical_dom_sf"/>
</dbReference>
<evidence type="ECO:0000256" key="1">
    <source>
        <dbReference type="ARBA" id="ARBA00022737"/>
    </source>
</evidence>
<dbReference type="Pfam" id="PF07719">
    <property type="entry name" value="TPR_2"/>
    <property type="match status" value="1"/>
</dbReference>
<dbReference type="Gene3D" id="1.25.40.10">
    <property type="entry name" value="Tetratricopeptide repeat domain"/>
    <property type="match status" value="4"/>
</dbReference>
<keyword evidence="1" id="KW-0677">Repeat</keyword>
<protein>
    <submittedName>
        <fullName evidence="5">Tetratricopeptide repeat protein</fullName>
    </submittedName>
</protein>
<keyword evidence="4" id="KW-1133">Transmembrane helix</keyword>
<dbReference type="InterPro" id="IPR019734">
    <property type="entry name" value="TPR_rpt"/>
</dbReference>
<evidence type="ECO:0000256" key="4">
    <source>
        <dbReference type="SAM" id="Phobius"/>
    </source>
</evidence>
<dbReference type="SUPFAM" id="SSF48452">
    <property type="entry name" value="TPR-like"/>
    <property type="match status" value="2"/>
</dbReference>
<comment type="caution">
    <text evidence="5">The sequence shown here is derived from an EMBL/GenBank/DDBJ whole genome shotgun (WGS) entry which is preliminary data.</text>
</comment>
<dbReference type="Pfam" id="PF00515">
    <property type="entry name" value="TPR_1"/>
    <property type="match status" value="1"/>
</dbReference>
<dbReference type="Proteomes" id="UP000662314">
    <property type="component" value="Unassembled WGS sequence"/>
</dbReference>
<feature type="transmembrane region" description="Helical" evidence="4">
    <location>
        <begin position="378"/>
        <end position="402"/>
    </location>
</feature>
<sequence length="672" mass="76200">MKPLGKVLQQADLISSEQVEIALKEQAQSAGLRLGEILVSHGWLKQETADFFSQDWPALQKQAQKQPLDKYLEAAGLLNEYQIRTLLAEQSLQSLRFEELAVLKGWLKPTTMKFLLEYLAPASQLHQHIWQQQVPPKHKILAPIEQLELKMVVPQQNNLKSSNPSEQSVLEPNSVQLESPSLKLFSSNTIEIFKLNEKASRPEALQAEISSWTGDQPLLTQKLYQLLASEAFIEANAEAATVQQLVQTHLINDWETQLAAEHLQGVKDSIIHNHFCDPLLLLELYEEVLQQGEVSTDNSPEQLELLRLGLVKQQQDKLKVGNRIYQSVFDREWVKQELEKILRPSMAETAIYNLTPSAHTFNLSNTIAPFKLRVGKRFWILLAIAGLMLCGSGLMVLGFSVFKWLQIETIFKRGNILLYQGEYQQAIAKYDNILRIDSNYYQAWTNRGYALARLKDYNQMLESCKTAAIINPEAAVYAWNCQGEALYNLKQYNQALVAFDKAITLNSEDPVFWINKTEALIALKQPDTALSAVGQAIGLLKKEVEHQDASVKELAVAFSYQAKALLQKQEYESALTAYNQALKYDPNYFVALRGKGIAMQGLKQDDRAIAQFYSVLERPQLNNNQKAESWYYLGLSLCEFRKPDKAIAAFDRALHLKPNYQAAELGKKACLK</sequence>
<accession>A0A8J7I271</accession>
<dbReference type="InterPro" id="IPR051685">
    <property type="entry name" value="Ycf3/AcsC/BcsC/TPR_MFPF"/>
</dbReference>
<evidence type="ECO:0000313" key="5">
    <source>
        <dbReference type="EMBL" id="MBH8571596.1"/>
    </source>
</evidence>
<reference evidence="5 6" key="1">
    <citation type="journal article" date="2021" name="Int. J. Syst. Evol. Microbiol.">
        <title>Amazonocrinis nigriterrae gen. nov., sp. nov., Atlanticothrix silvestris gen. nov., sp. nov. and Dendronalium phyllosphericum gen. nov., sp. nov., nostocacean cyanobacteria from Brazilian environments.</title>
        <authorList>
            <person name="Alvarenga D.O."/>
            <person name="Andreote A.P.D."/>
            <person name="Branco L.H.Z."/>
            <person name="Delbaje E."/>
            <person name="Cruz R.B."/>
            <person name="Varani A.M."/>
            <person name="Fiore M.F."/>
        </authorList>
    </citation>
    <scope>NUCLEOTIDE SEQUENCE [LARGE SCALE GENOMIC DNA]</scope>
    <source>
        <strain evidence="5 6">CENA369</strain>
    </source>
</reference>
<dbReference type="InterPro" id="IPR037257">
    <property type="entry name" value="T2SS_E_N_sf"/>
</dbReference>
<dbReference type="PANTHER" id="PTHR44943:SF4">
    <property type="entry name" value="TPR REPEAT-CONTAINING PROTEIN MJ0798"/>
    <property type="match status" value="1"/>
</dbReference>
<keyword evidence="6" id="KW-1185">Reference proteome</keyword>
<organism evidence="5 6">
    <name type="scientific">Dendronalium phyllosphericum CENA369</name>
    <dbReference type="NCBI Taxonomy" id="1725256"/>
    <lineage>
        <taxon>Bacteria</taxon>
        <taxon>Bacillati</taxon>
        <taxon>Cyanobacteriota</taxon>
        <taxon>Cyanophyceae</taxon>
        <taxon>Nostocales</taxon>
        <taxon>Nostocaceae</taxon>
        <taxon>Dendronalium</taxon>
        <taxon>Dendronalium phyllosphericum</taxon>
    </lineage>
</organism>
<keyword evidence="4" id="KW-0472">Membrane</keyword>